<dbReference type="EMBL" id="MBEV02000020">
    <property type="protein sequence ID" value="MUP07888.1"/>
    <property type="molecule type" value="Genomic_DNA"/>
</dbReference>
<evidence type="ECO:0000256" key="3">
    <source>
        <dbReference type="ARBA" id="ARBA00023163"/>
    </source>
</evidence>
<dbReference type="GO" id="GO:0003700">
    <property type="term" value="F:DNA-binding transcription factor activity"/>
    <property type="evidence" value="ECO:0007669"/>
    <property type="project" value="InterPro"/>
</dbReference>
<dbReference type="InterPro" id="IPR009057">
    <property type="entry name" value="Homeodomain-like_sf"/>
</dbReference>
<comment type="caution">
    <text evidence="5">The sequence shown here is derived from an EMBL/GenBank/DDBJ whole genome shotgun (WGS) entry which is preliminary data.</text>
</comment>
<keyword evidence="1" id="KW-0805">Transcription regulation</keyword>
<evidence type="ECO:0000313" key="5">
    <source>
        <dbReference type="EMBL" id="MBF2714264.1"/>
    </source>
</evidence>
<evidence type="ECO:0000313" key="6">
    <source>
        <dbReference type="EMBL" id="MUP07888.1"/>
    </source>
</evidence>
<dbReference type="PANTHER" id="PTHR46796:SF14">
    <property type="entry name" value="TRANSCRIPTIONAL REGULATORY PROTEIN"/>
    <property type="match status" value="1"/>
</dbReference>
<dbReference type="PROSITE" id="PS00041">
    <property type="entry name" value="HTH_ARAC_FAMILY_1"/>
    <property type="match status" value="1"/>
</dbReference>
<name>A0AAE2RB81_AGRVI</name>
<dbReference type="RefSeq" id="WP_081344234.1">
    <property type="nucleotide sequence ID" value="NZ_CP118262.1"/>
</dbReference>
<dbReference type="PANTHER" id="PTHR46796">
    <property type="entry name" value="HTH-TYPE TRANSCRIPTIONAL ACTIVATOR RHAS-RELATED"/>
    <property type="match status" value="1"/>
</dbReference>
<dbReference type="InterPro" id="IPR050204">
    <property type="entry name" value="AraC_XylS_family_regulators"/>
</dbReference>
<evidence type="ECO:0000259" key="4">
    <source>
        <dbReference type="PROSITE" id="PS01124"/>
    </source>
</evidence>
<evidence type="ECO:0000256" key="1">
    <source>
        <dbReference type="ARBA" id="ARBA00023015"/>
    </source>
</evidence>
<sequence>MRNRGRSPPGSLTALASELDLTARQFAQAFRNTTGSAPDRWMRHQRVEKAKMLLRTTALPISQIATACGFVSSEHFSRIFASTVGVAPAISRKHILN</sequence>
<keyword evidence="2" id="KW-0238">DNA-binding</keyword>
<evidence type="ECO:0000256" key="2">
    <source>
        <dbReference type="ARBA" id="ARBA00023125"/>
    </source>
</evidence>
<proteinExistence type="predicted"/>
<dbReference type="Pfam" id="PF12833">
    <property type="entry name" value="HTH_18"/>
    <property type="match status" value="1"/>
</dbReference>
<organism evidence="5 8">
    <name type="scientific">Agrobacterium vitis</name>
    <name type="common">Rhizobium vitis</name>
    <dbReference type="NCBI Taxonomy" id="373"/>
    <lineage>
        <taxon>Bacteria</taxon>
        <taxon>Pseudomonadati</taxon>
        <taxon>Pseudomonadota</taxon>
        <taxon>Alphaproteobacteria</taxon>
        <taxon>Hyphomicrobiales</taxon>
        <taxon>Rhizobiaceae</taxon>
        <taxon>Rhizobium/Agrobacterium group</taxon>
        <taxon>Agrobacterium</taxon>
    </lineage>
</organism>
<dbReference type="PROSITE" id="PS01124">
    <property type="entry name" value="HTH_ARAC_FAMILY_2"/>
    <property type="match status" value="1"/>
</dbReference>
<dbReference type="Gene3D" id="1.10.10.60">
    <property type="entry name" value="Homeodomain-like"/>
    <property type="match status" value="2"/>
</dbReference>
<keyword evidence="3" id="KW-0804">Transcription</keyword>
<reference evidence="6 7" key="1">
    <citation type="submission" date="2019-11" db="EMBL/GenBank/DDBJ databases">
        <title>Whole-genome sequencing of Allorhizobium vitis.</title>
        <authorList>
            <person name="Gan H.M."/>
            <person name="Savka M.A."/>
        </authorList>
    </citation>
    <scope>NUCLEOTIDE SEQUENCE [LARGE SCALE GENOMIC DNA]</scope>
    <source>
        <strain evidence="6 7">AB4</strain>
    </source>
</reference>
<dbReference type="AlphaFoldDB" id="A0AAE2RB81"/>
<evidence type="ECO:0000313" key="8">
    <source>
        <dbReference type="Proteomes" id="UP000655037"/>
    </source>
</evidence>
<dbReference type="Proteomes" id="UP000655037">
    <property type="component" value="Unassembled WGS sequence"/>
</dbReference>
<accession>A0AAE2RB81</accession>
<protein>
    <submittedName>
        <fullName evidence="6">Helix-turn-helix domain-containing protein</fullName>
    </submittedName>
    <submittedName>
        <fullName evidence="5">Helix-turn-helix transcriptional regulator</fullName>
    </submittedName>
</protein>
<dbReference type="SMART" id="SM00342">
    <property type="entry name" value="HTH_ARAC"/>
    <property type="match status" value="1"/>
</dbReference>
<gene>
    <name evidence="6" type="ORF">BBI04_024205</name>
    <name evidence="5" type="ORF">IEI95_008420</name>
</gene>
<dbReference type="InterPro" id="IPR018062">
    <property type="entry name" value="HTH_AraC-typ_CS"/>
</dbReference>
<feature type="domain" description="HTH araC/xylS-type" evidence="4">
    <location>
        <begin position="1"/>
        <end position="94"/>
    </location>
</feature>
<dbReference type="EMBL" id="JACXXJ020000003">
    <property type="protein sequence ID" value="MBF2714264.1"/>
    <property type="molecule type" value="Genomic_DNA"/>
</dbReference>
<dbReference type="SUPFAM" id="SSF46689">
    <property type="entry name" value="Homeodomain-like"/>
    <property type="match status" value="1"/>
</dbReference>
<reference evidence="5" key="2">
    <citation type="submission" date="2020-11" db="EMBL/GenBank/DDBJ databases">
        <title>Agrobacterium vitis strain K377 genome.</title>
        <authorList>
            <person name="Xi H."/>
        </authorList>
    </citation>
    <scope>NUCLEOTIDE SEQUENCE</scope>
    <source>
        <strain evidence="5">K377</strain>
    </source>
</reference>
<dbReference type="InterPro" id="IPR018060">
    <property type="entry name" value="HTH_AraC"/>
</dbReference>
<dbReference type="GO" id="GO:0043565">
    <property type="term" value="F:sequence-specific DNA binding"/>
    <property type="evidence" value="ECO:0007669"/>
    <property type="project" value="InterPro"/>
</dbReference>
<evidence type="ECO:0000313" key="7">
    <source>
        <dbReference type="Proteomes" id="UP000175993"/>
    </source>
</evidence>
<dbReference type="Proteomes" id="UP000175993">
    <property type="component" value="Unassembled WGS sequence"/>
</dbReference>